<evidence type="ECO:0000256" key="7">
    <source>
        <dbReference type="ARBA" id="ARBA00023136"/>
    </source>
</evidence>
<dbReference type="Gene3D" id="1.20.81.30">
    <property type="entry name" value="Type II secretion system (T2SS), domain F"/>
    <property type="match status" value="2"/>
</dbReference>
<keyword evidence="4" id="KW-0997">Cell inner membrane</keyword>
<dbReference type="GO" id="GO:0015627">
    <property type="term" value="C:type II protein secretion system complex"/>
    <property type="evidence" value="ECO:0007669"/>
    <property type="project" value="InterPro"/>
</dbReference>
<dbReference type="FunFam" id="1.20.81.30:FF:000001">
    <property type="entry name" value="Type II secretion system protein F"/>
    <property type="match status" value="2"/>
</dbReference>
<keyword evidence="11" id="KW-1185">Reference proteome</keyword>
<dbReference type="InterPro" id="IPR011850">
    <property type="entry name" value="T2SS_GspF"/>
</dbReference>
<dbReference type="Proteomes" id="UP000291562">
    <property type="component" value="Chromosome"/>
</dbReference>
<evidence type="ECO:0000313" key="10">
    <source>
        <dbReference type="EMBL" id="QBB71803.1"/>
    </source>
</evidence>
<dbReference type="OrthoDB" id="9805682at2"/>
<dbReference type="GO" id="GO:0015628">
    <property type="term" value="P:protein secretion by the type II secretion system"/>
    <property type="evidence" value="ECO:0007669"/>
    <property type="project" value="InterPro"/>
</dbReference>
<comment type="subcellular location">
    <subcellularLocation>
        <location evidence="1">Cell inner membrane</location>
        <topology evidence="1">Multi-pass membrane protein</topology>
    </subcellularLocation>
</comment>
<dbReference type="RefSeq" id="WP_129835168.1">
    <property type="nucleotide sequence ID" value="NZ_CP035704.1"/>
</dbReference>
<accession>A0A411HMU6</accession>
<feature type="transmembrane region" description="Helical" evidence="8">
    <location>
        <begin position="170"/>
        <end position="192"/>
    </location>
</feature>
<evidence type="ECO:0000256" key="5">
    <source>
        <dbReference type="ARBA" id="ARBA00022692"/>
    </source>
</evidence>
<dbReference type="InterPro" id="IPR003004">
    <property type="entry name" value="GspF/PilC"/>
</dbReference>
<dbReference type="NCBIfam" id="TIGR02120">
    <property type="entry name" value="GspF"/>
    <property type="match status" value="1"/>
</dbReference>
<dbReference type="KEGG" id="xbc:ELE36_16375"/>
<feature type="domain" description="Type II secretion system protein GspF" evidence="9">
    <location>
        <begin position="70"/>
        <end position="193"/>
    </location>
</feature>
<organism evidence="10 11">
    <name type="scientific">Pseudolysobacter antarcticus</name>
    <dbReference type="NCBI Taxonomy" id="2511995"/>
    <lineage>
        <taxon>Bacteria</taxon>
        <taxon>Pseudomonadati</taxon>
        <taxon>Pseudomonadota</taxon>
        <taxon>Gammaproteobacteria</taxon>
        <taxon>Lysobacterales</taxon>
        <taxon>Rhodanobacteraceae</taxon>
        <taxon>Pseudolysobacter</taxon>
    </lineage>
</organism>
<dbReference type="AlphaFoldDB" id="A0A411HMU6"/>
<keyword evidence="7 8" id="KW-0472">Membrane</keyword>
<dbReference type="InterPro" id="IPR018076">
    <property type="entry name" value="T2SS_GspF_dom"/>
</dbReference>
<evidence type="ECO:0000256" key="8">
    <source>
        <dbReference type="SAM" id="Phobius"/>
    </source>
</evidence>
<protein>
    <submittedName>
        <fullName evidence="10">Type II secretion system protein GspF</fullName>
    </submittedName>
</protein>
<gene>
    <name evidence="10" type="primary">gspF</name>
    <name evidence="10" type="ORF">ELE36_16375</name>
</gene>
<reference evidence="10 11" key="1">
    <citation type="submission" date="2019-01" db="EMBL/GenBank/DDBJ databases">
        <title>Pseudolysobacter antarctica gen. nov., sp. nov., isolated from Fildes Peninsula, Antarctica.</title>
        <authorList>
            <person name="Wei Z."/>
            <person name="Peng F."/>
        </authorList>
    </citation>
    <scope>NUCLEOTIDE SEQUENCE [LARGE SCALE GENOMIC DNA]</scope>
    <source>
        <strain evidence="10 11">AQ6-296</strain>
    </source>
</reference>
<evidence type="ECO:0000259" key="9">
    <source>
        <dbReference type="Pfam" id="PF00482"/>
    </source>
</evidence>
<comment type="similarity">
    <text evidence="2">Belongs to the GSP F family.</text>
</comment>
<dbReference type="PANTHER" id="PTHR30012">
    <property type="entry name" value="GENERAL SECRETION PATHWAY PROTEIN"/>
    <property type="match status" value="1"/>
</dbReference>
<dbReference type="PRINTS" id="PR00812">
    <property type="entry name" value="BCTERIALGSPF"/>
</dbReference>
<dbReference type="PANTHER" id="PTHR30012:SF7">
    <property type="entry name" value="PROTEIN TRANSPORT PROTEIN HOFC HOMOLOG"/>
    <property type="match status" value="1"/>
</dbReference>
<keyword evidence="6 8" id="KW-1133">Transmembrane helix</keyword>
<feature type="domain" description="Type II secretion system protein GspF" evidence="9">
    <location>
        <begin position="273"/>
        <end position="395"/>
    </location>
</feature>
<name>A0A411HMU6_9GAMM</name>
<evidence type="ECO:0000256" key="1">
    <source>
        <dbReference type="ARBA" id="ARBA00004429"/>
    </source>
</evidence>
<evidence type="ECO:0000256" key="3">
    <source>
        <dbReference type="ARBA" id="ARBA00022475"/>
    </source>
</evidence>
<dbReference type="EMBL" id="CP035704">
    <property type="protein sequence ID" value="QBB71803.1"/>
    <property type="molecule type" value="Genomic_DNA"/>
</dbReference>
<evidence type="ECO:0000256" key="2">
    <source>
        <dbReference type="ARBA" id="ARBA00005745"/>
    </source>
</evidence>
<proteinExistence type="inferred from homology"/>
<evidence type="ECO:0000256" key="4">
    <source>
        <dbReference type="ARBA" id="ARBA00022519"/>
    </source>
</evidence>
<evidence type="ECO:0000256" key="6">
    <source>
        <dbReference type="ARBA" id="ARBA00022989"/>
    </source>
</evidence>
<keyword evidence="5 8" id="KW-0812">Transmembrane</keyword>
<evidence type="ECO:0000313" key="11">
    <source>
        <dbReference type="Proteomes" id="UP000291562"/>
    </source>
</evidence>
<sequence>MAMYYYKAITSAGDTIEGQMEVASNDDVVSKLQDAGSIALDVRMADSADGSGLGGMFKRAAMGPTEVLQFTQQLATLMGAGQPLDRGLQILLDMPENEKARRVIERVRDQVRGGGALSDALEVEHGIFSRLYVNMVRAGEIGGSLDTTLERLANYLERAKALKESVVNALIYPAILVAMVFLALFVLLVFVVPQFMPMFKDMNIELPFITKMVLAVSNVLASYWWILIALVFFAVTYVRRQLSQPESRLKFDERLLSMRLLGPLFTKLETARFARTLGTLLKNGVPLLSALSIVRNVIGNSAMAEAVANATEEVKTGSGLGFSLGQSKRFPKLALQMISVGEESGALDGMLLKVADTFDNDTKNTIDRLLALLVPVITVIMTVVVAFVMMAILLPILDLTGSVG</sequence>
<feature type="transmembrane region" description="Helical" evidence="8">
    <location>
        <begin position="212"/>
        <end position="238"/>
    </location>
</feature>
<dbReference type="InterPro" id="IPR042094">
    <property type="entry name" value="T2SS_GspF_sf"/>
</dbReference>
<feature type="transmembrane region" description="Helical" evidence="8">
    <location>
        <begin position="369"/>
        <end position="397"/>
    </location>
</feature>
<dbReference type="Pfam" id="PF00482">
    <property type="entry name" value="T2SSF"/>
    <property type="match status" value="2"/>
</dbReference>
<dbReference type="GO" id="GO:0005886">
    <property type="term" value="C:plasma membrane"/>
    <property type="evidence" value="ECO:0007669"/>
    <property type="project" value="UniProtKB-SubCell"/>
</dbReference>
<keyword evidence="3" id="KW-1003">Cell membrane</keyword>